<dbReference type="EMBL" id="CP159289">
    <property type="protein sequence ID" value="XCH27299.1"/>
    <property type="molecule type" value="Genomic_DNA"/>
</dbReference>
<dbReference type="Gene3D" id="1.10.287.130">
    <property type="match status" value="1"/>
</dbReference>
<keyword evidence="2" id="KW-0378">Hydrolase</keyword>
<comment type="similarity">
    <text evidence="1">Belongs to the SIMIBI class G3E GTPase family. ArgK/MeaB subfamily.</text>
</comment>
<dbReference type="SUPFAM" id="SSF52540">
    <property type="entry name" value="P-loop containing nucleoside triphosphate hydrolases"/>
    <property type="match status" value="1"/>
</dbReference>
<protein>
    <submittedName>
        <fullName evidence="2">Methylmalonyl Co-A mutase-associated GTPase MeaB</fullName>
        <ecNumber evidence="2">3.6.5.-</ecNumber>
    </submittedName>
</protein>
<dbReference type="RefSeq" id="WP_353722558.1">
    <property type="nucleotide sequence ID" value="NZ_CP159289.1"/>
</dbReference>
<dbReference type="EC" id="3.6.5.-" evidence="2"/>
<sequence length="335" mass="36288">MRQRLSVETYTRGVLAGDRTMLSRAITVMESSLAEDRELAGRILQNILPATGKSIRVGITGVPGVGKSTFIDAFGTYLTSSGKRVAVLAIDPSSKQSGGSILGDKTRMENLSRNPNAYIRPSATNLALGGVARHTREAILLCEAAGYDVILVETVGVGQSETFVKGMTDFFLLLMLAGAGDELQGIKKGIMEMVDAVAVNKADGGNEQAATKAAADYRQALHLFPETASGVPVRVMACSALDGTGIETIWQCISDYYARTSKNGYLQRNRQSQRVEWLREEVRAALEDRFYINEAVRMHIQAMDEAVKNGQKLPETAAAELIDLFLRSSKFSAKS</sequence>
<evidence type="ECO:0000256" key="1">
    <source>
        <dbReference type="ARBA" id="ARBA00009625"/>
    </source>
</evidence>
<dbReference type="PANTHER" id="PTHR23408">
    <property type="entry name" value="METHYLMALONYL-COA MUTASE"/>
    <property type="match status" value="1"/>
</dbReference>
<dbReference type="AlphaFoldDB" id="A0AAU8FTJ2"/>
<dbReference type="InterPro" id="IPR027417">
    <property type="entry name" value="P-loop_NTPase"/>
</dbReference>
<reference evidence="2" key="1">
    <citation type="submission" date="2024-06" db="EMBL/GenBank/DDBJ databases">
        <title>Sequencing and assembly of the genome of Dyadobacter sp. strain 676, a symbiont of Cyamopsis tetragonoloba.</title>
        <authorList>
            <person name="Guro P."/>
            <person name="Sazanova A."/>
            <person name="Kuznetsova I."/>
            <person name="Belimov A."/>
            <person name="Safronova V."/>
        </authorList>
    </citation>
    <scope>NUCLEOTIDE SEQUENCE</scope>
    <source>
        <strain evidence="2">676</strain>
    </source>
</reference>
<dbReference type="Pfam" id="PF03308">
    <property type="entry name" value="MeaB"/>
    <property type="match status" value="1"/>
</dbReference>
<dbReference type="Gene3D" id="1.20.5.170">
    <property type="match status" value="1"/>
</dbReference>
<gene>
    <name evidence="2" type="primary">meaB</name>
    <name evidence="2" type="ORF">ABV298_13225</name>
</gene>
<name>A0AAU8FTJ2_9BACT</name>
<dbReference type="GO" id="GO:0003924">
    <property type="term" value="F:GTPase activity"/>
    <property type="evidence" value="ECO:0007669"/>
    <property type="project" value="InterPro"/>
</dbReference>
<dbReference type="NCBIfam" id="TIGR00750">
    <property type="entry name" value="lao"/>
    <property type="match status" value="1"/>
</dbReference>
<dbReference type="NCBIfam" id="NF006958">
    <property type="entry name" value="PRK09435.1"/>
    <property type="match status" value="1"/>
</dbReference>
<dbReference type="CDD" id="cd03114">
    <property type="entry name" value="MMAA-like"/>
    <property type="match status" value="1"/>
</dbReference>
<dbReference type="InterPro" id="IPR005129">
    <property type="entry name" value="GTPase_ArgK"/>
</dbReference>
<dbReference type="GO" id="GO:0005737">
    <property type="term" value="C:cytoplasm"/>
    <property type="evidence" value="ECO:0007669"/>
    <property type="project" value="TreeGrafter"/>
</dbReference>
<accession>A0AAU8FTJ2</accession>
<evidence type="ECO:0000313" key="2">
    <source>
        <dbReference type="EMBL" id="XCH27299.1"/>
    </source>
</evidence>
<dbReference type="PANTHER" id="PTHR23408:SF3">
    <property type="entry name" value="METHYLMALONIC ACIDURIA TYPE A PROTEIN, MITOCHONDRIAL"/>
    <property type="match status" value="1"/>
</dbReference>
<dbReference type="Gene3D" id="3.40.50.300">
    <property type="entry name" value="P-loop containing nucleotide triphosphate hydrolases"/>
    <property type="match status" value="1"/>
</dbReference>
<proteinExistence type="inferred from homology"/>
<dbReference type="GO" id="GO:0005525">
    <property type="term" value="F:GTP binding"/>
    <property type="evidence" value="ECO:0007669"/>
    <property type="project" value="InterPro"/>
</dbReference>
<organism evidence="2">
    <name type="scientific">Dyadobacter sp. 676</name>
    <dbReference type="NCBI Taxonomy" id="3088362"/>
    <lineage>
        <taxon>Bacteria</taxon>
        <taxon>Pseudomonadati</taxon>
        <taxon>Bacteroidota</taxon>
        <taxon>Cytophagia</taxon>
        <taxon>Cytophagales</taxon>
        <taxon>Spirosomataceae</taxon>
        <taxon>Dyadobacter</taxon>
    </lineage>
</organism>